<evidence type="ECO:0000256" key="1">
    <source>
        <dbReference type="SAM" id="SignalP"/>
    </source>
</evidence>
<evidence type="ECO:0000313" key="3">
    <source>
        <dbReference type="Proteomes" id="UP000620550"/>
    </source>
</evidence>
<name>A0ABQ3HQK9_9SPHI</name>
<comment type="caution">
    <text evidence="2">The sequence shown here is derived from an EMBL/GenBank/DDBJ whole genome shotgun (WGS) entry which is preliminary data.</text>
</comment>
<feature type="signal peptide" evidence="1">
    <location>
        <begin position="1"/>
        <end position="21"/>
    </location>
</feature>
<protein>
    <recommendedName>
        <fullName evidence="4">Outer membrane protein beta-barrel domain-containing protein</fullName>
    </recommendedName>
</protein>
<sequence length="168" mass="19187">MKTIRLLFIAVLTISSLLTKAQDHTWAFGFYGDVQLKAPAYNGAFGIQGKYDFGTYSAVQAQIYGRNGFVAAGADYLFSFLDKEKSNFNVFLGAGLSQDFYRFNEIDGEIVTPEARRNFTVSNAQLGLSYYFPDANISVYGGYKVKYHFDWEEFEPNFVMFGLRYHLW</sequence>
<keyword evidence="1" id="KW-0732">Signal</keyword>
<gene>
    <name evidence="2" type="ORF">GCM10017764_05210</name>
</gene>
<accession>A0ABQ3HQK9</accession>
<keyword evidence="3" id="KW-1185">Reference proteome</keyword>
<dbReference type="RefSeq" id="WP_189625060.1">
    <property type="nucleotide sequence ID" value="NZ_BNAF01000002.1"/>
</dbReference>
<dbReference type="EMBL" id="BNAF01000002">
    <property type="protein sequence ID" value="GHE23553.1"/>
    <property type="molecule type" value="Genomic_DNA"/>
</dbReference>
<dbReference type="Proteomes" id="UP000620550">
    <property type="component" value="Unassembled WGS sequence"/>
</dbReference>
<feature type="chain" id="PRO_5046262434" description="Outer membrane protein beta-barrel domain-containing protein" evidence="1">
    <location>
        <begin position="22"/>
        <end position="168"/>
    </location>
</feature>
<dbReference type="InterPro" id="IPR011250">
    <property type="entry name" value="OMP/PagP_B-barrel"/>
</dbReference>
<evidence type="ECO:0000313" key="2">
    <source>
        <dbReference type="EMBL" id="GHE23553.1"/>
    </source>
</evidence>
<organism evidence="2 3">
    <name type="scientific">Sphingobacterium griseoflavum</name>
    <dbReference type="NCBI Taxonomy" id="1474952"/>
    <lineage>
        <taxon>Bacteria</taxon>
        <taxon>Pseudomonadati</taxon>
        <taxon>Bacteroidota</taxon>
        <taxon>Sphingobacteriia</taxon>
        <taxon>Sphingobacteriales</taxon>
        <taxon>Sphingobacteriaceae</taxon>
        <taxon>Sphingobacterium</taxon>
    </lineage>
</organism>
<dbReference type="SUPFAM" id="SSF56925">
    <property type="entry name" value="OMPA-like"/>
    <property type="match status" value="1"/>
</dbReference>
<evidence type="ECO:0008006" key="4">
    <source>
        <dbReference type="Google" id="ProtNLM"/>
    </source>
</evidence>
<proteinExistence type="predicted"/>
<reference evidence="3" key="1">
    <citation type="journal article" date="2019" name="Int. J. Syst. Evol. Microbiol.">
        <title>The Global Catalogue of Microorganisms (GCM) 10K type strain sequencing project: providing services to taxonomists for standard genome sequencing and annotation.</title>
        <authorList>
            <consortium name="The Broad Institute Genomics Platform"/>
            <consortium name="The Broad Institute Genome Sequencing Center for Infectious Disease"/>
            <person name="Wu L."/>
            <person name="Ma J."/>
        </authorList>
    </citation>
    <scope>NUCLEOTIDE SEQUENCE [LARGE SCALE GENOMIC DNA]</scope>
    <source>
        <strain evidence="3">CGMCC 1.12966</strain>
    </source>
</reference>